<accession>A0ABY8G7M1</accession>
<keyword evidence="7" id="KW-1185">Reference proteome</keyword>
<dbReference type="InterPro" id="IPR011991">
    <property type="entry name" value="ArsR-like_HTH"/>
</dbReference>
<protein>
    <submittedName>
        <fullName evidence="6">Helix-turn-helix domain-containing protein</fullName>
    </submittedName>
</protein>
<feature type="compositionally biased region" description="Polar residues" evidence="4">
    <location>
        <begin position="135"/>
        <end position="146"/>
    </location>
</feature>
<keyword evidence="1" id="KW-0805">Transcription regulation</keyword>
<dbReference type="InterPro" id="IPR002577">
    <property type="entry name" value="HTH_HxlR"/>
</dbReference>
<dbReference type="PANTHER" id="PTHR33204">
    <property type="entry name" value="TRANSCRIPTIONAL REGULATOR, MARR FAMILY"/>
    <property type="match status" value="1"/>
</dbReference>
<dbReference type="CDD" id="cd00090">
    <property type="entry name" value="HTH_ARSR"/>
    <property type="match status" value="1"/>
</dbReference>
<dbReference type="SUPFAM" id="SSF46785">
    <property type="entry name" value="Winged helix' DNA-binding domain"/>
    <property type="match status" value="1"/>
</dbReference>
<evidence type="ECO:0000256" key="1">
    <source>
        <dbReference type="ARBA" id="ARBA00023015"/>
    </source>
</evidence>
<dbReference type="InterPro" id="IPR036388">
    <property type="entry name" value="WH-like_DNA-bd_sf"/>
</dbReference>
<sequence>MLPGSLKDTAMLKSCSTPFSHAHCPSRFLLEQIADKWSVLVLGALCDKPLRFNEIKRSLEGITQKALTQCLRKLERNGIVARRVLTFSPIAVEYHITPLGHTLKEPFQALYRWTVEYLPEVAKARDAFDRRQEEQQLATTDASVISSDERQRLSPALSVKTP</sequence>
<evidence type="ECO:0000256" key="3">
    <source>
        <dbReference type="ARBA" id="ARBA00023163"/>
    </source>
</evidence>
<evidence type="ECO:0000256" key="4">
    <source>
        <dbReference type="SAM" id="MobiDB-lite"/>
    </source>
</evidence>
<reference evidence="6 7" key="1">
    <citation type="submission" date="2022-12" db="EMBL/GenBank/DDBJ databases">
        <title>Complete genome sequencing of Dickeya lacustris type strain LMG30899.</title>
        <authorList>
            <person name="Dobhal S."/>
            <person name="Arizala D."/>
            <person name="Arif M."/>
        </authorList>
    </citation>
    <scope>NUCLEOTIDE SEQUENCE [LARGE SCALE GENOMIC DNA]</scope>
    <source>
        <strain evidence="6 7">LMG30899</strain>
    </source>
</reference>
<proteinExistence type="predicted"/>
<evidence type="ECO:0000313" key="7">
    <source>
        <dbReference type="Proteomes" id="UP001219630"/>
    </source>
</evidence>
<evidence type="ECO:0000259" key="5">
    <source>
        <dbReference type="PROSITE" id="PS51118"/>
    </source>
</evidence>
<organism evidence="6 7">
    <name type="scientific">Dickeya lacustris</name>
    <dbReference type="NCBI Taxonomy" id="2259638"/>
    <lineage>
        <taxon>Bacteria</taxon>
        <taxon>Pseudomonadati</taxon>
        <taxon>Pseudomonadota</taxon>
        <taxon>Gammaproteobacteria</taxon>
        <taxon>Enterobacterales</taxon>
        <taxon>Pectobacteriaceae</taxon>
        <taxon>Dickeya</taxon>
    </lineage>
</organism>
<dbReference type="RefSeq" id="WP_125259381.1">
    <property type="nucleotide sequence ID" value="NZ_CP114280.1"/>
</dbReference>
<dbReference type="PROSITE" id="PS51118">
    <property type="entry name" value="HTH_HXLR"/>
    <property type="match status" value="1"/>
</dbReference>
<gene>
    <name evidence="6" type="ORF">O1Q98_01000</name>
</gene>
<dbReference type="EMBL" id="CP114280">
    <property type="protein sequence ID" value="WFN55942.1"/>
    <property type="molecule type" value="Genomic_DNA"/>
</dbReference>
<feature type="region of interest" description="Disordered" evidence="4">
    <location>
        <begin position="132"/>
        <end position="162"/>
    </location>
</feature>
<dbReference type="InterPro" id="IPR036390">
    <property type="entry name" value="WH_DNA-bd_sf"/>
</dbReference>
<name>A0ABY8G7M1_9GAMM</name>
<feature type="domain" description="HTH hxlR-type" evidence="5">
    <location>
        <begin position="24"/>
        <end position="122"/>
    </location>
</feature>
<keyword evidence="2" id="KW-0238">DNA-binding</keyword>
<dbReference type="Gene3D" id="1.10.10.10">
    <property type="entry name" value="Winged helix-like DNA-binding domain superfamily/Winged helix DNA-binding domain"/>
    <property type="match status" value="1"/>
</dbReference>
<dbReference type="Pfam" id="PF01638">
    <property type="entry name" value="HxlR"/>
    <property type="match status" value="1"/>
</dbReference>
<dbReference type="Proteomes" id="UP001219630">
    <property type="component" value="Chromosome"/>
</dbReference>
<evidence type="ECO:0000256" key="2">
    <source>
        <dbReference type="ARBA" id="ARBA00023125"/>
    </source>
</evidence>
<evidence type="ECO:0000313" key="6">
    <source>
        <dbReference type="EMBL" id="WFN55942.1"/>
    </source>
</evidence>
<dbReference type="PANTHER" id="PTHR33204:SF18">
    <property type="entry name" value="TRANSCRIPTIONAL REGULATORY PROTEIN"/>
    <property type="match status" value="1"/>
</dbReference>
<keyword evidence="3" id="KW-0804">Transcription</keyword>